<name>A0A1X7M559_9BURK</name>
<dbReference type="RefSeq" id="WP_085489691.1">
    <property type="nucleotide sequence ID" value="NZ_FXAT01000019.1"/>
</dbReference>
<gene>
    <name evidence="1" type="ORF">SAMN06265784_11969</name>
</gene>
<organism evidence="1 2">
    <name type="scientific">Paraburkholderia susongensis</name>
    <dbReference type="NCBI Taxonomy" id="1515439"/>
    <lineage>
        <taxon>Bacteria</taxon>
        <taxon>Pseudomonadati</taxon>
        <taxon>Pseudomonadota</taxon>
        <taxon>Betaproteobacteria</taxon>
        <taxon>Burkholderiales</taxon>
        <taxon>Burkholderiaceae</taxon>
        <taxon>Paraburkholderia</taxon>
    </lineage>
</organism>
<dbReference type="Proteomes" id="UP000193228">
    <property type="component" value="Unassembled WGS sequence"/>
</dbReference>
<evidence type="ECO:0000313" key="2">
    <source>
        <dbReference type="Proteomes" id="UP000193228"/>
    </source>
</evidence>
<protein>
    <submittedName>
        <fullName evidence="1">Type VI secretion system protein ImpJ</fullName>
    </submittedName>
</protein>
<accession>A0A1X7M559</accession>
<dbReference type="OrthoDB" id="9775333at2"/>
<dbReference type="PANTHER" id="PTHR35566">
    <property type="entry name" value="BLR3599 PROTEIN"/>
    <property type="match status" value="1"/>
</dbReference>
<dbReference type="Pfam" id="PF05936">
    <property type="entry name" value="T6SS_VasE"/>
    <property type="match status" value="1"/>
</dbReference>
<dbReference type="InterPro" id="IPR010263">
    <property type="entry name" value="T6SS_TssK"/>
</dbReference>
<sequence length="453" mass="50461">MSQINCNRVAWNEGMLIEVQHFQQLERSLEHRAANRFAQTLNHGWGFTHYEIDHEALGLNRFGLRRARGTFPDGTAFSIPEGDPLPEYVDLQRAVPGDVICLAVPMAHLGTGEVEYDGRTHGARYFAILTEVADANVARLSGVTAQRVNMPLGMLNSRLCLESQLRSNETFLRLARVRGRQSASSVLLDEHFIPALLDSRAHPSLKALCAEFQSVLSLRLGSRIQGTVLSAGGSVAELIELLMAQALAEYRLRLRHLDAFSPLPPSSLFVELMGLLGRLAIVPGLEDVADRTDLAYDHDNLQVSFQALSQALRRALALIIETPLLSLPFENQGDGFYRCVIDRQWRLQKLVFAFRAEMPSETLRVQLPQQIKLGPVETIQKLVDLQLPGARLMPVPVTPRHVPFYAQSVYFEVESTDSFWESTVNSAAMALRVVGDFPGLQFEAWGLREGKVA</sequence>
<dbReference type="PANTHER" id="PTHR35566:SF1">
    <property type="entry name" value="TYPE VI SECRETION SYSTEM BASEPLATE COMPONENT TSSK1"/>
    <property type="match status" value="1"/>
</dbReference>
<dbReference type="EMBL" id="FXAT01000019">
    <property type="protein sequence ID" value="SMG61110.1"/>
    <property type="molecule type" value="Genomic_DNA"/>
</dbReference>
<dbReference type="AlphaFoldDB" id="A0A1X7M559"/>
<dbReference type="STRING" id="1515439.SAMN06265784_11969"/>
<evidence type="ECO:0000313" key="1">
    <source>
        <dbReference type="EMBL" id="SMG61110.1"/>
    </source>
</evidence>
<keyword evidence="2" id="KW-1185">Reference proteome</keyword>
<reference evidence="2" key="1">
    <citation type="submission" date="2017-04" db="EMBL/GenBank/DDBJ databases">
        <authorList>
            <person name="Varghese N."/>
            <person name="Submissions S."/>
        </authorList>
    </citation>
    <scope>NUCLEOTIDE SEQUENCE [LARGE SCALE GENOMIC DNA]</scope>
    <source>
        <strain evidence="2">LMG 29540</strain>
    </source>
</reference>
<proteinExistence type="predicted"/>
<dbReference type="NCBIfam" id="TIGR03353">
    <property type="entry name" value="VI_chp_4"/>
    <property type="match status" value="1"/>
</dbReference>